<dbReference type="GO" id="GO:0003723">
    <property type="term" value="F:RNA binding"/>
    <property type="evidence" value="ECO:0007669"/>
    <property type="project" value="TreeGrafter"/>
</dbReference>
<dbReference type="SUPFAM" id="SSF53098">
    <property type="entry name" value="Ribonuclease H-like"/>
    <property type="match status" value="1"/>
</dbReference>
<dbReference type="PANTHER" id="PTHR15092:SF42">
    <property type="entry name" value="POLY(A)-SPECIFIC RIBONUCLEASE PARN-LIKE"/>
    <property type="match status" value="1"/>
</dbReference>
<sequence length="614" mass="68745">MAGRSLQRLWRDGHNQWRSKVKQVTKANFAVALEEIKTHINCSDFIAVSSQKTGAFSSSWHRPLPFDTPEIAYRKAKDAAERFEIVQFAVCPFRIQGSKIVAYPYNFHLFPRDELNINMPSYSFACQTSFLESMARQGVDFNLSINEGISYLSRVQEAKAKNSVSDPIPSIISVTSSSSPSVSDEIFMERIKTRIKYWRESCKHSGSAADEALLSSLRKIIQGSELYGSRLCTNIDVCSDRQVHLINEVVNSFFVDLVPLIIPDKNGGSKTVRVVLTSSEEDKTLLKSELQNREEEQSKQIRGFREVIDALSNSYKPIVACDCLSDFTFIHSKFLAPLPSCMAEFLCSLKLVFSNIVDLGHLWKEIGPLKKANNISAASNYLNRQFFVPFDMEIPLQAEEEEQKHHGHNVLRITNLFAKLASILKLSTDSGTVSAHHSLDDYSNIFYPCSPGLVEPTDADEVIIKNIKNASTDDLLFVWGFSDKLSPGEVRRQLHGVLTALSADFELRLVDKSCAILVFWTPGLAKALLQDMQDMQDISCGAVDSVSLRALISEGLKVAGYEAYKRVCNLGVQEADLSNCLDEVLVEATNDMRTCTEASEILWSSNDVIRWSEL</sequence>
<dbReference type="Gene3D" id="3.30.420.10">
    <property type="entry name" value="Ribonuclease H-like superfamily/Ribonuclease H"/>
    <property type="match status" value="2"/>
</dbReference>
<evidence type="ECO:0000256" key="1">
    <source>
        <dbReference type="ARBA" id="ARBA00001968"/>
    </source>
</evidence>
<dbReference type="InterPro" id="IPR051181">
    <property type="entry name" value="CAF1_poly(A)_ribonucleases"/>
</dbReference>
<gene>
    <name evidence="3" type="ORF">H6P81_012822</name>
</gene>
<comment type="cofactor">
    <cofactor evidence="1">
        <name>a divalent metal cation</name>
        <dbReference type="ChEBI" id="CHEBI:60240"/>
    </cofactor>
</comment>
<evidence type="ECO:0000313" key="3">
    <source>
        <dbReference type="EMBL" id="KAG9446694.1"/>
    </source>
</evidence>
<organism evidence="3 4">
    <name type="scientific">Aristolochia fimbriata</name>
    <name type="common">White veined hardy Dutchman's pipe vine</name>
    <dbReference type="NCBI Taxonomy" id="158543"/>
    <lineage>
        <taxon>Eukaryota</taxon>
        <taxon>Viridiplantae</taxon>
        <taxon>Streptophyta</taxon>
        <taxon>Embryophyta</taxon>
        <taxon>Tracheophyta</taxon>
        <taxon>Spermatophyta</taxon>
        <taxon>Magnoliopsida</taxon>
        <taxon>Magnoliidae</taxon>
        <taxon>Piperales</taxon>
        <taxon>Aristolochiaceae</taxon>
        <taxon>Aristolochia</taxon>
    </lineage>
</organism>
<dbReference type="EMBL" id="JAINDJ010000005">
    <property type="protein sequence ID" value="KAG9446694.1"/>
    <property type="molecule type" value="Genomic_DNA"/>
</dbReference>
<dbReference type="Proteomes" id="UP000825729">
    <property type="component" value="Unassembled WGS sequence"/>
</dbReference>
<reference evidence="3 4" key="1">
    <citation type="submission" date="2021-07" db="EMBL/GenBank/DDBJ databases">
        <title>The Aristolochia fimbriata genome: insights into angiosperm evolution, floral development and chemical biosynthesis.</title>
        <authorList>
            <person name="Jiao Y."/>
        </authorList>
    </citation>
    <scope>NUCLEOTIDE SEQUENCE [LARGE SCALE GENOMIC DNA]</scope>
    <source>
        <strain evidence="3">IBCAS-2021</strain>
        <tissue evidence="3">Leaf</tissue>
    </source>
</reference>
<dbReference type="InterPro" id="IPR012337">
    <property type="entry name" value="RNaseH-like_sf"/>
</dbReference>
<comment type="similarity">
    <text evidence="2">Belongs to the CAF1 family.</text>
</comment>
<comment type="caution">
    <text evidence="3">The sequence shown here is derived from an EMBL/GenBank/DDBJ whole genome shotgun (WGS) entry which is preliminary data.</text>
</comment>
<dbReference type="Pfam" id="PF04857">
    <property type="entry name" value="CAF1"/>
    <property type="match status" value="1"/>
</dbReference>
<accession>A0AAV7EEG8</accession>
<dbReference type="InterPro" id="IPR006941">
    <property type="entry name" value="RNase_CAF1"/>
</dbReference>
<dbReference type="AlphaFoldDB" id="A0AAV7EEG8"/>
<proteinExistence type="inferred from homology"/>
<protein>
    <submittedName>
        <fullName evidence="3">Uncharacterized protein</fullName>
    </submittedName>
</protein>
<dbReference type="GO" id="GO:0000175">
    <property type="term" value="F:3'-5'-RNA exonuclease activity"/>
    <property type="evidence" value="ECO:0007669"/>
    <property type="project" value="TreeGrafter"/>
</dbReference>
<evidence type="ECO:0000256" key="2">
    <source>
        <dbReference type="ARBA" id="ARBA00008372"/>
    </source>
</evidence>
<keyword evidence="4" id="KW-1185">Reference proteome</keyword>
<dbReference type="InterPro" id="IPR036397">
    <property type="entry name" value="RNaseH_sf"/>
</dbReference>
<evidence type="ECO:0000313" key="4">
    <source>
        <dbReference type="Proteomes" id="UP000825729"/>
    </source>
</evidence>
<name>A0AAV7EEG8_ARIFI</name>
<dbReference type="PANTHER" id="PTHR15092">
    <property type="entry name" value="POLY A -SPECIFIC RIBONUCLEASE/TARGET OF EGR1, MEMBER 1"/>
    <property type="match status" value="1"/>
</dbReference>